<dbReference type="RefSeq" id="WP_354280760.1">
    <property type="nucleotide sequence ID" value="NZ_JBEPMK010000003.1"/>
</dbReference>
<dbReference type="InterPro" id="IPR000182">
    <property type="entry name" value="GNAT_dom"/>
</dbReference>
<comment type="caution">
    <text evidence="4">The sequence shown here is derived from an EMBL/GenBank/DDBJ whole genome shotgun (WGS) entry which is preliminary data.</text>
</comment>
<dbReference type="InterPro" id="IPR016181">
    <property type="entry name" value="Acyl_CoA_acyltransferase"/>
</dbReference>
<dbReference type="Pfam" id="PF00583">
    <property type="entry name" value="Acetyltransf_1"/>
    <property type="match status" value="2"/>
</dbReference>
<dbReference type="EMBL" id="JBEPMK010000003">
    <property type="protein sequence ID" value="MET3644447.1"/>
    <property type="molecule type" value="Genomic_DNA"/>
</dbReference>
<keyword evidence="5" id="KW-1185">Reference proteome</keyword>
<keyword evidence="1" id="KW-0808">Transferase</keyword>
<dbReference type="Gene3D" id="3.40.630.30">
    <property type="match status" value="2"/>
</dbReference>
<name>A0ABV2JKL4_9STRE</name>
<feature type="domain" description="N-acetyltransferase" evidence="3">
    <location>
        <begin position="4"/>
        <end position="142"/>
    </location>
</feature>
<organism evidence="4 5">
    <name type="scientific">Streptococcus gallinaceus</name>
    <dbReference type="NCBI Taxonomy" id="165758"/>
    <lineage>
        <taxon>Bacteria</taxon>
        <taxon>Bacillati</taxon>
        <taxon>Bacillota</taxon>
        <taxon>Bacilli</taxon>
        <taxon>Lactobacillales</taxon>
        <taxon>Streptococcaceae</taxon>
        <taxon>Streptococcus</taxon>
    </lineage>
</organism>
<dbReference type="InterPro" id="IPR050832">
    <property type="entry name" value="Bact_Acetyltransf"/>
</dbReference>
<dbReference type="SUPFAM" id="SSF55729">
    <property type="entry name" value="Acyl-CoA N-acyltransferases (Nat)"/>
    <property type="match status" value="2"/>
</dbReference>
<dbReference type="PANTHER" id="PTHR43877:SF1">
    <property type="entry name" value="ACETYLTRANSFERASE"/>
    <property type="match status" value="1"/>
</dbReference>
<accession>A0ABV2JKL4</accession>
<dbReference type="CDD" id="cd04301">
    <property type="entry name" value="NAT_SF"/>
    <property type="match status" value="2"/>
</dbReference>
<reference evidence="4 5" key="1">
    <citation type="submission" date="2024-06" db="EMBL/GenBank/DDBJ databases">
        <title>Genomic Encyclopedia of Type Strains, Phase IV (KMG-IV): sequencing the most valuable type-strain genomes for metagenomic binning, comparative biology and taxonomic classification.</title>
        <authorList>
            <person name="Goeker M."/>
        </authorList>
    </citation>
    <scope>NUCLEOTIDE SEQUENCE [LARGE SCALE GENOMIC DNA]</scope>
    <source>
        <strain evidence="4 5">DSM 15349</strain>
    </source>
</reference>
<evidence type="ECO:0000313" key="4">
    <source>
        <dbReference type="EMBL" id="MET3644447.1"/>
    </source>
</evidence>
<gene>
    <name evidence="4" type="ORF">ABID27_001071</name>
</gene>
<sequence length="286" mass="33122">MKIKRYRQLEDKELKEVRQVLKECQEYDQTSREPYLSNQLNFDQTMPAFFLAYDQQVLQGFLAVYADDYEPEISIYVRPEARRKGLARSLYQDYQEATAGFGLQKDYFATESVFVERHPDLMKAWSLLQTEDIELLMERQRQPFSIEKREDIEVCLASQEHVAAIAEVKTQAFGAGEGDERLRYVREALADPNSYLYIAVKDQKVVATCTVDVSTNEDYIFGLAVEEAVRQQGIGSYLVQSVVNDRIKNGQKRAFQLAVDKDNDVARTLYEKLDFKVVTEICYYTA</sequence>
<evidence type="ECO:0000256" key="2">
    <source>
        <dbReference type="ARBA" id="ARBA00023315"/>
    </source>
</evidence>
<dbReference type="PANTHER" id="PTHR43877">
    <property type="entry name" value="AMINOALKYLPHOSPHONATE N-ACETYLTRANSFERASE-RELATED-RELATED"/>
    <property type="match status" value="1"/>
</dbReference>
<proteinExistence type="predicted"/>
<feature type="domain" description="N-acetyltransferase" evidence="3">
    <location>
        <begin position="152"/>
        <end position="286"/>
    </location>
</feature>
<evidence type="ECO:0000259" key="3">
    <source>
        <dbReference type="PROSITE" id="PS51186"/>
    </source>
</evidence>
<protein>
    <submittedName>
        <fullName evidence="4">Ribosomal protein S18 acetylase RimI-like enzyme</fullName>
    </submittedName>
</protein>
<dbReference type="Proteomes" id="UP001549055">
    <property type="component" value="Unassembled WGS sequence"/>
</dbReference>
<dbReference type="PROSITE" id="PS51186">
    <property type="entry name" value="GNAT"/>
    <property type="match status" value="2"/>
</dbReference>
<evidence type="ECO:0000256" key="1">
    <source>
        <dbReference type="ARBA" id="ARBA00022679"/>
    </source>
</evidence>
<evidence type="ECO:0000313" key="5">
    <source>
        <dbReference type="Proteomes" id="UP001549055"/>
    </source>
</evidence>
<keyword evidence="2" id="KW-0012">Acyltransferase</keyword>